<name>A0A1Q9DL20_SYMMI</name>
<dbReference type="EMBL" id="LSRX01000487">
    <property type="protein sequence ID" value="OLP95874.1"/>
    <property type="molecule type" value="Genomic_DNA"/>
</dbReference>
<reference evidence="1 2" key="1">
    <citation type="submission" date="2016-02" db="EMBL/GenBank/DDBJ databases">
        <title>Genome analysis of coral dinoflagellate symbionts highlights evolutionary adaptations to a symbiotic lifestyle.</title>
        <authorList>
            <person name="Aranda M."/>
            <person name="Li Y."/>
            <person name="Liew Y.J."/>
            <person name="Baumgarten S."/>
            <person name="Simakov O."/>
            <person name="Wilson M."/>
            <person name="Piel J."/>
            <person name="Ashoor H."/>
            <person name="Bougouffa S."/>
            <person name="Bajic V.B."/>
            <person name="Ryu T."/>
            <person name="Ravasi T."/>
            <person name="Bayer T."/>
            <person name="Micklem G."/>
            <person name="Kim H."/>
            <person name="Bhak J."/>
            <person name="Lajeunesse T.C."/>
            <person name="Voolstra C.R."/>
        </authorList>
    </citation>
    <scope>NUCLEOTIDE SEQUENCE [LARGE SCALE GENOMIC DNA]</scope>
    <source>
        <strain evidence="1 2">CCMP2467</strain>
    </source>
</reference>
<sequence>MEVAIAVLLLIAVGASSYAAIFCAVCCVTLMGILGQLVSAAVSLLGPALECDILDLTSDDEESPPENSVEAARGSAILAPFVTQPSYVYHGVYCAGARALTPVEMDLKYEFLQRDLYLVRGAQAAQLSFPSDDPAELIAFSMVIHGQAGWQQLLRMTRLLP</sequence>
<comment type="caution">
    <text evidence="1">The sequence shown here is derived from an EMBL/GenBank/DDBJ whole genome shotgun (WGS) entry which is preliminary data.</text>
</comment>
<keyword evidence="2" id="KW-1185">Reference proteome</keyword>
<protein>
    <submittedName>
        <fullName evidence="1">Uncharacterized protein</fullName>
    </submittedName>
</protein>
<dbReference type="AlphaFoldDB" id="A0A1Q9DL20"/>
<evidence type="ECO:0000313" key="1">
    <source>
        <dbReference type="EMBL" id="OLP95874.1"/>
    </source>
</evidence>
<organism evidence="1 2">
    <name type="scientific">Symbiodinium microadriaticum</name>
    <name type="common">Dinoflagellate</name>
    <name type="synonym">Zooxanthella microadriatica</name>
    <dbReference type="NCBI Taxonomy" id="2951"/>
    <lineage>
        <taxon>Eukaryota</taxon>
        <taxon>Sar</taxon>
        <taxon>Alveolata</taxon>
        <taxon>Dinophyceae</taxon>
        <taxon>Suessiales</taxon>
        <taxon>Symbiodiniaceae</taxon>
        <taxon>Symbiodinium</taxon>
    </lineage>
</organism>
<evidence type="ECO:0000313" key="2">
    <source>
        <dbReference type="Proteomes" id="UP000186817"/>
    </source>
</evidence>
<gene>
    <name evidence="1" type="ORF">AK812_SmicGene21952</name>
</gene>
<dbReference type="OrthoDB" id="409300at2759"/>
<dbReference type="Proteomes" id="UP000186817">
    <property type="component" value="Unassembled WGS sequence"/>
</dbReference>
<accession>A0A1Q9DL20</accession>
<proteinExistence type="predicted"/>